<reference evidence="1 2" key="1">
    <citation type="submission" date="2018-08" db="EMBL/GenBank/DDBJ databases">
        <authorList>
            <person name="Muller C M."/>
        </authorList>
    </citation>
    <scope>NUCLEOTIDE SEQUENCE [LARGE SCALE GENOMIC DNA]</scope>
</reference>
<gene>
    <name evidence="1" type="ORF">BGT96224V316_LOCUS5500</name>
</gene>
<evidence type="ECO:0000313" key="1">
    <source>
        <dbReference type="EMBL" id="VDB90323.1"/>
    </source>
</evidence>
<keyword evidence="2" id="KW-1185">Reference proteome</keyword>
<dbReference type="EMBL" id="LR026991">
    <property type="protein sequence ID" value="VDB90323.1"/>
    <property type="molecule type" value="Genomic_DNA"/>
</dbReference>
<dbReference type="AlphaFoldDB" id="A0A9X9QE39"/>
<organism evidence="1 2">
    <name type="scientific">Blumeria graminis f. sp. tritici</name>
    <dbReference type="NCBI Taxonomy" id="62690"/>
    <lineage>
        <taxon>Eukaryota</taxon>
        <taxon>Fungi</taxon>
        <taxon>Dikarya</taxon>
        <taxon>Ascomycota</taxon>
        <taxon>Pezizomycotina</taxon>
        <taxon>Leotiomycetes</taxon>
        <taxon>Erysiphales</taxon>
        <taxon>Erysiphaceae</taxon>
        <taxon>Blumeria</taxon>
    </lineage>
</organism>
<name>A0A9X9QE39_BLUGR</name>
<sequence>MPTSSELMEDEEEPIVDLLSLIAESAENSRKRARIEDILNDEHDFKTTPMRSGRAKTGVTKIRELREIVGRRGKGPVSRRRIGTSESTACMAIIQSVKQILSWRRIEKNRISLQKALRLFLFGRVSTKSPRPCSFLHQPSVSHPPST</sequence>
<dbReference type="Proteomes" id="UP000324639">
    <property type="component" value="Chromosome Bgt_-08"/>
</dbReference>
<proteinExistence type="predicted"/>
<protein>
    <submittedName>
        <fullName evidence="1">Bgt-51171</fullName>
    </submittedName>
</protein>
<evidence type="ECO:0000313" key="2">
    <source>
        <dbReference type="Proteomes" id="UP000324639"/>
    </source>
</evidence>
<accession>A0A9X9QE39</accession>